<feature type="transmembrane region" description="Helical" evidence="1">
    <location>
        <begin position="78"/>
        <end position="100"/>
    </location>
</feature>
<name>A0A8S1UGQ8_9CILI</name>
<feature type="transmembrane region" description="Helical" evidence="1">
    <location>
        <begin position="1292"/>
        <end position="1314"/>
    </location>
</feature>
<accession>A0A8S1UGQ8</accession>
<proteinExistence type="predicted"/>
<feature type="transmembrane region" description="Helical" evidence="1">
    <location>
        <begin position="120"/>
        <end position="136"/>
    </location>
</feature>
<keyword evidence="1" id="KW-0472">Membrane</keyword>
<keyword evidence="3" id="KW-1185">Reference proteome</keyword>
<evidence type="ECO:0008006" key="4">
    <source>
        <dbReference type="Google" id="ProtNLM"/>
    </source>
</evidence>
<gene>
    <name evidence="2" type="ORF">PPENT_87.1.T0380324</name>
</gene>
<dbReference type="Proteomes" id="UP000689195">
    <property type="component" value="Unassembled WGS sequence"/>
</dbReference>
<feature type="transmembrane region" description="Helical" evidence="1">
    <location>
        <begin position="20"/>
        <end position="39"/>
    </location>
</feature>
<evidence type="ECO:0000256" key="1">
    <source>
        <dbReference type="SAM" id="Phobius"/>
    </source>
</evidence>
<comment type="caution">
    <text evidence="2">The sequence shown here is derived from an EMBL/GenBank/DDBJ whole genome shotgun (WGS) entry which is preliminary data.</text>
</comment>
<dbReference type="EMBL" id="CAJJDO010000038">
    <property type="protein sequence ID" value="CAD8162949.1"/>
    <property type="molecule type" value="Genomic_DNA"/>
</dbReference>
<feature type="transmembrane region" description="Helical" evidence="1">
    <location>
        <begin position="987"/>
        <end position="1007"/>
    </location>
</feature>
<feature type="transmembrane region" description="Helical" evidence="1">
    <location>
        <begin position="1462"/>
        <end position="1479"/>
    </location>
</feature>
<evidence type="ECO:0000313" key="2">
    <source>
        <dbReference type="EMBL" id="CAD8162949.1"/>
    </source>
</evidence>
<feature type="transmembrane region" description="Helical" evidence="1">
    <location>
        <begin position="162"/>
        <end position="183"/>
    </location>
</feature>
<organism evidence="2 3">
    <name type="scientific">Paramecium pentaurelia</name>
    <dbReference type="NCBI Taxonomy" id="43138"/>
    <lineage>
        <taxon>Eukaryota</taxon>
        <taxon>Sar</taxon>
        <taxon>Alveolata</taxon>
        <taxon>Ciliophora</taxon>
        <taxon>Intramacronucleata</taxon>
        <taxon>Oligohymenophorea</taxon>
        <taxon>Peniculida</taxon>
        <taxon>Parameciidae</taxon>
        <taxon>Paramecium</taxon>
    </lineage>
</organism>
<reference evidence="2" key="1">
    <citation type="submission" date="2021-01" db="EMBL/GenBank/DDBJ databases">
        <authorList>
            <consortium name="Genoscope - CEA"/>
            <person name="William W."/>
        </authorList>
    </citation>
    <scope>NUCLEOTIDE SEQUENCE</scope>
</reference>
<evidence type="ECO:0000313" key="3">
    <source>
        <dbReference type="Proteomes" id="UP000689195"/>
    </source>
</evidence>
<dbReference type="OrthoDB" id="306122at2759"/>
<keyword evidence="1" id="KW-0812">Transmembrane</keyword>
<feature type="transmembrane region" description="Helical" evidence="1">
    <location>
        <begin position="1183"/>
        <end position="1210"/>
    </location>
</feature>
<feature type="transmembrane region" description="Helical" evidence="1">
    <location>
        <begin position="1499"/>
        <end position="1518"/>
    </location>
</feature>
<protein>
    <recommendedName>
        <fullName evidence="4">Transmembrane protein</fullName>
    </recommendedName>
</protein>
<sequence>MDLIINQISLYVQGALILEQFIWSLPLTISFILGVINELQNIAYINISSNQKLFSTASELDLITMLSRPNTFIENSTILTYISLGFLCILILSCICFIFIVKSRSQNLVIELQNAFNTNYYIKVLFIFVNVSINVCKQGMGYIIIDVCFQTIQQNINDVVKVFLSFITIVGILILIFFFVNMFSYNWALDFQREHLMINESNLTFYRIGLKFLQLSFLLYIYDDIIFRMTQLILPIISSIIQIYQMQKLKQFIYGYYYQTILVINLINITICLQYVLHELFPQHQFQQLWILLLILPLYYFQKQITMDLQIHFINFQNSSIENCNFVLFQIIYNITRQKNSFKQKIVYLMFLQKHTKTCYNIECTCKQRFQSKNFQQISYDIYFRELLSQYERLISTMSFKCTQDQQIFSYLQLLFFLKQYLQIYQYFQIIFQKSDRTKFQNQILMTDNYKMKKKVFKINYLHKLIVLKVAQDLMRLDIAQQFSNQKNSLLNESQKIHFAIKEYLDVEGQCVQIRKIISQVLQNKINYLEKINSNITKQNLEKLAYKSIENQIDGLKQLKAYFKKTSDQKQQNILMFYQMEILNDMISSQNQKSSSNNNDEINIKYNNTFLTNQFSNMIIQINNKQSIKILKFKYNQQEKLDKLDLLNFQDMIPNFIQLSHMKLIENFISGKQNKFYQQLNESYIQISQCLCKKIDLLMDLSQLNLTSIEMIVFFRKKKENSYSIFLDDSKRIINIDDELFCEVFNIDGAFAQYFIGLDICIIFDNIDQLQQNTIYSLQNFYFVDPNKINSSYFIQSSQIKIQSLWNQQSSLICYQCDLQLSYKRNEFGSSYFELIIKNPKRIFNNGDTYIYQFKQSEKVIATTHLDESIIVDKPFVLDQSIHEEKLYHQQFVQKSELACQNLMQSDIQQDQQFVIMKNDEEQNVSEEIDINTVRKKQKNQKLQTEGISSQQSGVSAMQKSIYFRQFSLVNELANSKKIPQIFKRMIYFRILLILISIVGFSLYLYEIDLFHHFQKDFKLLSMKNDIFYPILSFQLIRLSIVNYNVELYLKLITQQQFMELLVYPKSKLIGSYEKLKSGISGILTEPIFFSLYHDQYLNLEFLQKGNIGEPNELNLRNSLITLLNYQFDTQNAYIQNGQADYESSYFYYNYKNLHTLLNAFTDANQIAYDSQQQNLDDSQQKILILFFVLFFFFIMIQFTLTISDLLFQIQKEKLKLLLLNQDQSFLNLEIQRLTILQEMIDKNYHQIQNYKLNFQEKDQYFGMIKSQCNQQQKHQLKKNQIPAQYYKPKSILLTLTHFLILALSFIILTIQIYDTYSKIKQTGKLYEVFANLNINVLSLYQSREVLYYKTALPFLNQTDLNQYYIIAQQGLSGLQQYVDQQWTFQPNNYFFDQEFSSLLDNFSNGNLCEELIVIDKSLNICNNALGGVLQKGFSTALIDIKNQIKTEFEYTNFTNRSNYPILELEGITILSYSLQYIIERFYSDLFYYNQSVEVNYNIITVACLCISIINGLLLIKFDQIIQLRNYKLLTKFIYSVPLTSILFDDNFLRNTRSYFVNEKLI</sequence>
<feature type="transmembrane region" description="Helical" evidence="1">
    <location>
        <begin position="256"/>
        <end position="277"/>
    </location>
</feature>
<keyword evidence="1" id="KW-1133">Transmembrane helix</keyword>